<dbReference type="Proteomes" id="UP000193560">
    <property type="component" value="Unassembled WGS sequence"/>
</dbReference>
<keyword evidence="2" id="KW-1185">Reference proteome</keyword>
<evidence type="ECO:0000313" key="2">
    <source>
        <dbReference type="Proteomes" id="UP000193560"/>
    </source>
</evidence>
<dbReference type="AlphaFoldDB" id="A0A1X2I359"/>
<evidence type="ECO:0000313" key="1">
    <source>
        <dbReference type="EMBL" id="ORZ07416.1"/>
    </source>
</evidence>
<organism evidence="1 2">
    <name type="scientific">Absidia repens</name>
    <dbReference type="NCBI Taxonomy" id="90262"/>
    <lineage>
        <taxon>Eukaryota</taxon>
        <taxon>Fungi</taxon>
        <taxon>Fungi incertae sedis</taxon>
        <taxon>Mucoromycota</taxon>
        <taxon>Mucoromycotina</taxon>
        <taxon>Mucoromycetes</taxon>
        <taxon>Mucorales</taxon>
        <taxon>Cunninghamellaceae</taxon>
        <taxon>Absidia</taxon>
    </lineage>
</organism>
<proteinExistence type="predicted"/>
<reference evidence="1 2" key="1">
    <citation type="submission" date="2016-07" db="EMBL/GenBank/DDBJ databases">
        <title>Pervasive Adenine N6-methylation of Active Genes in Fungi.</title>
        <authorList>
            <consortium name="DOE Joint Genome Institute"/>
            <person name="Mondo S.J."/>
            <person name="Dannebaum R.O."/>
            <person name="Kuo R.C."/>
            <person name="Labutti K."/>
            <person name="Haridas S."/>
            <person name="Kuo A."/>
            <person name="Salamov A."/>
            <person name="Ahrendt S.R."/>
            <person name="Lipzen A."/>
            <person name="Sullivan W."/>
            <person name="Andreopoulos W.B."/>
            <person name="Clum A."/>
            <person name="Lindquist E."/>
            <person name="Daum C."/>
            <person name="Ramamoorthy G.K."/>
            <person name="Gryganskyi A."/>
            <person name="Culley D."/>
            <person name="Magnuson J.K."/>
            <person name="James T.Y."/>
            <person name="O'Malley M.A."/>
            <person name="Stajich J.E."/>
            <person name="Spatafora J.W."/>
            <person name="Visel A."/>
            <person name="Grigoriev I.V."/>
        </authorList>
    </citation>
    <scope>NUCLEOTIDE SEQUENCE [LARGE SCALE GENOMIC DNA]</scope>
    <source>
        <strain evidence="1 2">NRRL 1336</strain>
    </source>
</reference>
<name>A0A1X2I359_9FUNG</name>
<protein>
    <submittedName>
        <fullName evidence="1">Uncharacterized protein</fullName>
    </submittedName>
</protein>
<gene>
    <name evidence="1" type="ORF">BCR42DRAFT_495969</name>
</gene>
<sequence>MSAINRKEKKTVWPRRAQPIEKAIETFTDSWLVFFCIPLDSTNHLQFDHLDSIEKNTRRTVDIHSTDSAIHLPLHIVVFVICHHPRISSTRLSITTQQLYRVTHQHTLTLAIFHLVVMRGAGFRLDEGCSFDTEGGGGTDGKCNAFGGGSSVDVSGYINVF</sequence>
<dbReference type="EMBL" id="MCGE01000035">
    <property type="protein sequence ID" value="ORZ07416.1"/>
    <property type="molecule type" value="Genomic_DNA"/>
</dbReference>
<comment type="caution">
    <text evidence="1">The sequence shown here is derived from an EMBL/GenBank/DDBJ whole genome shotgun (WGS) entry which is preliminary data.</text>
</comment>
<accession>A0A1X2I359</accession>